<accession>A0AAN9XGQ1</accession>
<protein>
    <recommendedName>
        <fullName evidence="2">Uncharacterized GPI-anchored protein At5g19230-like domain-containing protein</fullName>
    </recommendedName>
</protein>
<comment type="caution">
    <text evidence="3">The sequence shown here is derived from an EMBL/GenBank/DDBJ whole genome shotgun (WGS) entry which is preliminary data.</text>
</comment>
<keyword evidence="1" id="KW-1133">Transmembrane helix</keyword>
<evidence type="ECO:0000313" key="4">
    <source>
        <dbReference type="Proteomes" id="UP001386955"/>
    </source>
</evidence>
<evidence type="ECO:0000256" key="1">
    <source>
        <dbReference type="SAM" id="Phobius"/>
    </source>
</evidence>
<keyword evidence="1" id="KW-0812">Transmembrane</keyword>
<dbReference type="AlphaFoldDB" id="A0AAN9XGQ1"/>
<gene>
    <name evidence="3" type="ORF">VNO78_20413</name>
</gene>
<dbReference type="Pfam" id="PF25884">
    <property type="entry name" value="At5g19230"/>
    <property type="match status" value="1"/>
</dbReference>
<evidence type="ECO:0000259" key="2">
    <source>
        <dbReference type="Pfam" id="PF25884"/>
    </source>
</evidence>
<dbReference type="InterPro" id="IPR045285">
    <property type="entry name" value="At5g19230-like"/>
</dbReference>
<dbReference type="Proteomes" id="UP001386955">
    <property type="component" value="Unassembled WGS sequence"/>
</dbReference>
<proteinExistence type="predicted"/>
<reference evidence="3 4" key="1">
    <citation type="submission" date="2024-01" db="EMBL/GenBank/DDBJ databases">
        <title>The genomes of 5 underutilized Papilionoideae crops provide insights into root nodulation and disease resistanc.</title>
        <authorList>
            <person name="Jiang F."/>
        </authorList>
    </citation>
    <scope>NUCLEOTIDE SEQUENCE [LARGE SCALE GENOMIC DNA]</scope>
    <source>
        <strain evidence="3">DUOXIRENSHENG_FW03</strain>
        <tissue evidence="3">Leaves</tissue>
    </source>
</reference>
<dbReference type="PANTHER" id="PTHR33976:SF10">
    <property type="entry name" value="GLYCOPROTEIN MEMBRANE GPI-ANCHORED PROTEIN"/>
    <property type="match status" value="1"/>
</dbReference>
<feature type="domain" description="Uncharacterized GPI-anchored protein At5g19230-like" evidence="2">
    <location>
        <begin position="196"/>
        <end position="323"/>
    </location>
</feature>
<keyword evidence="1" id="KW-0472">Membrane</keyword>
<sequence>MPLSSSLGSSSSNCPPWLCRLPCSILLAAARHLPVHYFETLHLVATSLYIAASRLPLIRSMWNIRLIKLSKFFMNWDIRLVKWINQSCSIWEGENTEDGEGWIWLKFVPISEKGDSVLCSFATLEHFSKDEKRITAWKCPSLEASILHCNPTRSSVFASPISERTMFSFKHGLYILIASVFLFHLLPSPVVCDDTEKDLLRDINTYRKVFNLPVLDEREKASCLAEEIAEDLEKTKCEDFRDYYPLPGYTSKIPNFQKNVEKCKININTTREGVVMPVCVPDLDSDNLFSNYTKSNRYTKYLNNSKYKIAGIGSEEDWMVIIISTNTSSGDFSSATSLLASSSKAHFLALAFFFTLLILLFN</sequence>
<name>A0AAN9XGQ1_PSOTE</name>
<dbReference type="InterPro" id="IPR059083">
    <property type="entry name" value="At5g19230_dom"/>
</dbReference>
<dbReference type="EMBL" id="JAYMYS010000005">
    <property type="protein sequence ID" value="KAK7391987.1"/>
    <property type="molecule type" value="Genomic_DNA"/>
</dbReference>
<feature type="transmembrane region" description="Helical" evidence="1">
    <location>
        <begin position="345"/>
        <end position="361"/>
    </location>
</feature>
<keyword evidence="4" id="KW-1185">Reference proteome</keyword>
<dbReference type="PANTHER" id="PTHR33976">
    <property type="entry name" value="OS07G0645000 PROTEIN"/>
    <property type="match status" value="1"/>
</dbReference>
<organism evidence="3 4">
    <name type="scientific">Psophocarpus tetragonolobus</name>
    <name type="common">Winged bean</name>
    <name type="synonym">Dolichos tetragonolobus</name>
    <dbReference type="NCBI Taxonomy" id="3891"/>
    <lineage>
        <taxon>Eukaryota</taxon>
        <taxon>Viridiplantae</taxon>
        <taxon>Streptophyta</taxon>
        <taxon>Embryophyta</taxon>
        <taxon>Tracheophyta</taxon>
        <taxon>Spermatophyta</taxon>
        <taxon>Magnoliopsida</taxon>
        <taxon>eudicotyledons</taxon>
        <taxon>Gunneridae</taxon>
        <taxon>Pentapetalae</taxon>
        <taxon>rosids</taxon>
        <taxon>fabids</taxon>
        <taxon>Fabales</taxon>
        <taxon>Fabaceae</taxon>
        <taxon>Papilionoideae</taxon>
        <taxon>50 kb inversion clade</taxon>
        <taxon>NPAAA clade</taxon>
        <taxon>indigoferoid/millettioid clade</taxon>
        <taxon>Phaseoleae</taxon>
        <taxon>Psophocarpus</taxon>
    </lineage>
</organism>
<evidence type="ECO:0000313" key="3">
    <source>
        <dbReference type="EMBL" id="KAK7391987.1"/>
    </source>
</evidence>